<accession>A0ABQ9M0I7</accession>
<evidence type="ECO:0000259" key="1">
    <source>
        <dbReference type="PROSITE" id="PS50181"/>
    </source>
</evidence>
<evidence type="ECO:0000313" key="2">
    <source>
        <dbReference type="EMBL" id="KAJ9172630.1"/>
    </source>
</evidence>
<proteinExistence type="predicted"/>
<organism evidence="2 3">
    <name type="scientific">Hevea brasiliensis</name>
    <name type="common">Para rubber tree</name>
    <name type="synonym">Siphonia brasiliensis</name>
    <dbReference type="NCBI Taxonomy" id="3981"/>
    <lineage>
        <taxon>Eukaryota</taxon>
        <taxon>Viridiplantae</taxon>
        <taxon>Streptophyta</taxon>
        <taxon>Embryophyta</taxon>
        <taxon>Tracheophyta</taxon>
        <taxon>Spermatophyta</taxon>
        <taxon>Magnoliopsida</taxon>
        <taxon>eudicotyledons</taxon>
        <taxon>Gunneridae</taxon>
        <taxon>Pentapetalae</taxon>
        <taxon>rosids</taxon>
        <taxon>fabids</taxon>
        <taxon>Malpighiales</taxon>
        <taxon>Euphorbiaceae</taxon>
        <taxon>Crotonoideae</taxon>
        <taxon>Micrandreae</taxon>
        <taxon>Hevea</taxon>
    </lineage>
</organism>
<reference evidence="2" key="1">
    <citation type="journal article" date="2023" name="Plant Biotechnol. J.">
        <title>Chromosome-level wild Hevea brasiliensis genome provides new tools for genomic-assisted breeding and valuable loci to elevate rubber yield.</title>
        <authorList>
            <person name="Cheng H."/>
            <person name="Song X."/>
            <person name="Hu Y."/>
            <person name="Wu T."/>
            <person name="Yang Q."/>
            <person name="An Z."/>
            <person name="Feng S."/>
            <person name="Deng Z."/>
            <person name="Wu W."/>
            <person name="Zeng X."/>
            <person name="Tu M."/>
            <person name="Wang X."/>
            <person name="Huang H."/>
        </authorList>
    </citation>
    <scope>NUCLEOTIDE SEQUENCE</scope>
    <source>
        <strain evidence="2">MT/VB/25A 57/8</strain>
    </source>
</reference>
<gene>
    <name evidence="2" type="ORF">P3X46_015845</name>
</gene>
<dbReference type="PROSITE" id="PS50181">
    <property type="entry name" value="FBOX"/>
    <property type="match status" value="1"/>
</dbReference>
<dbReference type="Pfam" id="PF07734">
    <property type="entry name" value="FBA_1"/>
    <property type="match status" value="1"/>
</dbReference>
<dbReference type="NCBIfam" id="TIGR01640">
    <property type="entry name" value="F_box_assoc_1"/>
    <property type="match status" value="1"/>
</dbReference>
<keyword evidence="3" id="KW-1185">Reference proteome</keyword>
<dbReference type="InterPro" id="IPR017451">
    <property type="entry name" value="F-box-assoc_interact_dom"/>
</dbReference>
<dbReference type="SMART" id="SM00256">
    <property type="entry name" value="FBOX"/>
    <property type="match status" value="1"/>
</dbReference>
<dbReference type="Gene3D" id="1.20.1280.50">
    <property type="match status" value="1"/>
</dbReference>
<dbReference type="PANTHER" id="PTHR31672:SF13">
    <property type="entry name" value="F-BOX PROTEIN CPR30-LIKE"/>
    <property type="match status" value="1"/>
</dbReference>
<sequence>MSDRIPPELVTEILLRSHVHTLQNCRLVSKQWRSIVDDPDFIKRHIDHSIKTNTNNIFFLQEEDGNLYELDFDTFGPGGPLKFHDRPEFPGNRSVSLVGSCNGLLCTRNENNGDILIINPSMRKHRWMPGFLPVNFQTQVHLDDDDIWIHGTGYGFGYDRVSGDYKIVRILQMLGPDNVGYLESEMVICHVKTRVITSVKMPYLIRSVHKMGVFAGGALHWIMGRYDDLRSRNLIVGYDLGTDEFRELPQPEHVNETFRMHIGLLGTCLCMLAYHSEVGTYVWMMKEYGVRQSWTKLFSIPDNLLHYKSIRPLGFSKKGSEILLELNGKRLVWYDLEKKSVELVRFRGLRNKYFETILCLRSLVRTDANGGMHETLKSSNIQKGKEWVKSNNNQKR</sequence>
<dbReference type="EMBL" id="JARPOI010000009">
    <property type="protein sequence ID" value="KAJ9172630.1"/>
    <property type="molecule type" value="Genomic_DNA"/>
</dbReference>
<protein>
    <recommendedName>
        <fullName evidence="1">F-box domain-containing protein</fullName>
    </recommendedName>
</protein>
<dbReference type="InterPro" id="IPR050796">
    <property type="entry name" value="SCF_F-box_component"/>
</dbReference>
<dbReference type="SUPFAM" id="SSF81383">
    <property type="entry name" value="F-box domain"/>
    <property type="match status" value="1"/>
</dbReference>
<dbReference type="Pfam" id="PF00646">
    <property type="entry name" value="F-box"/>
    <property type="match status" value="1"/>
</dbReference>
<dbReference type="Proteomes" id="UP001174677">
    <property type="component" value="Chromosome 9"/>
</dbReference>
<dbReference type="InterPro" id="IPR006527">
    <property type="entry name" value="F-box-assoc_dom_typ1"/>
</dbReference>
<dbReference type="InterPro" id="IPR036047">
    <property type="entry name" value="F-box-like_dom_sf"/>
</dbReference>
<dbReference type="PANTHER" id="PTHR31672">
    <property type="entry name" value="BNACNNG10540D PROTEIN"/>
    <property type="match status" value="1"/>
</dbReference>
<name>A0ABQ9M0I7_HEVBR</name>
<dbReference type="InterPro" id="IPR001810">
    <property type="entry name" value="F-box_dom"/>
</dbReference>
<feature type="domain" description="F-box" evidence="1">
    <location>
        <begin position="1"/>
        <end position="45"/>
    </location>
</feature>
<comment type="caution">
    <text evidence="2">The sequence shown here is derived from an EMBL/GenBank/DDBJ whole genome shotgun (WGS) entry which is preliminary data.</text>
</comment>
<evidence type="ECO:0000313" key="3">
    <source>
        <dbReference type="Proteomes" id="UP001174677"/>
    </source>
</evidence>